<dbReference type="EC" id="2.4.1.-" evidence="4"/>
<evidence type="ECO:0000256" key="4">
    <source>
        <dbReference type="RuleBase" id="RU362057"/>
    </source>
</evidence>
<proteinExistence type="inferred from homology"/>
<name>A0A3S3MGL2_9MAGN</name>
<keyword evidence="2 3" id="KW-0808">Transferase</keyword>
<gene>
    <name evidence="5" type="ORF">CKAN_00445600</name>
</gene>
<dbReference type="AlphaFoldDB" id="A0A3S3MGL2"/>
<keyword evidence="6" id="KW-1185">Reference proteome</keyword>
<dbReference type="InterPro" id="IPR035595">
    <property type="entry name" value="UDP_glycos_trans_CS"/>
</dbReference>
<reference evidence="5 6" key="1">
    <citation type="journal article" date="2019" name="Nat. Plants">
        <title>Stout camphor tree genome fills gaps in understanding of flowering plant genome evolution.</title>
        <authorList>
            <person name="Chaw S.M."/>
            <person name="Liu Y.C."/>
            <person name="Wu Y.W."/>
            <person name="Wang H.Y."/>
            <person name="Lin C.I."/>
            <person name="Wu C.S."/>
            <person name="Ke H.M."/>
            <person name="Chang L.Y."/>
            <person name="Hsu C.Y."/>
            <person name="Yang H.T."/>
            <person name="Sudianto E."/>
            <person name="Hsu M.H."/>
            <person name="Wu K.P."/>
            <person name="Wang L.N."/>
            <person name="Leebens-Mack J.H."/>
            <person name="Tsai I.J."/>
        </authorList>
    </citation>
    <scope>NUCLEOTIDE SEQUENCE [LARGE SCALE GENOMIC DNA]</scope>
    <source>
        <strain evidence="6">cv. Chaw 1501</strain>
        <tissue evidence="5">Young leaves</tissue>
    </source>
</reference>
<comment type="similarity">
    <text evidence="1 3">Belongs to the UDP-glycosyltransferase family.</text>
</comment>
<evidence type="ECO:0000313" key="5">
    <source>
        <dbReference type="EMBL" id="RWR76044.1"/>
    </source>
</evidence>
<comment type="caution">
    <text evidence="5">The sequence shown here is derived from an EMBL/GenBank/DDBJ whole genome shotgun (WGS) entry which is preliminary data.</text>
</comment>
<dbReference type="OrthoDB" id="5835829at2759"/>
<keyword evidence="3" id="KW-0328">Glycosyltransferase</keyword>
<dbReference type="SUPFAM" id="SSF53756">
    <property type="entry name" value="UDP-Glycosyltransferase/glycogen phosphorylase"/>
    <property type="match status" value="1"/>
</dbReference>
<dbReference type="PROSITE" id="PS00375">
    <property type="entry name" value="UDPGT"/>
    <property type="match status" value="1"/>
</dbReference>
<dbReference type="PANTHER" id="PTHR11926">
    <property type="entry name" value="GLUCOSYL/GLUCURONOSYL TRANSFERASES"/>
    <property type="match status" value="1"/>
</dbReference>
<protein>
    <recommendedName>
        <fullName evidence="4">Glycosyltransferase</fullName>
        <ecNumber evidence="4">2.4.1.-</ecNumber>
    </recommendedName>
</protein>
<evidence type="ECO:0000256" key="2">
    <source>
        <dbReference type="ARBA" id="ARBA00022679"/>
    </source>
</evidence>
<dbReference type="Gene3D" id="3.40.50.2000">
    <property type="entry name" value="Glycogen Phosphorylase B"/>
    <property type="match status" value="2"/>
</dbReference>
<dbReference type="EMBL" id="QPKB01000002">
    <property type="protein sequence ID" value="RWR76044.1"/>
    <property type="molecule type" value="Genomic_DNA"/>
</dbReference>
<organism evidence="5 6">
    <name type="scientific">Cinnamomum micranthum f. kanehirae</name>
    <dbReference type="NCBI Taxonomy" id="337451"/>
    <lineage>
        <taxon>Eukaryota</taxon>
        <taxon>Viridiplantae</taxon>
        <taxon>Streptophyta</taxon>
        <taxon>Embryophyta</taxon>
        <taxon>Tracheophyta</taxon>
        <taxon>Spermatophyta</taxon>
        <taxon>Magnoliopsida</taxon>
        <taxon>Magnoliidae</taxon>
        <taxon>Laurales</taxon>
        <taxon>Lauraceae</taxon>
        <taxon>Cinnamomum</taxon>
    </lineage>
</organism>
<dbReference type="InterPro" id="IPR002213">
    <property type="entry name" value="UDP_glucos_trans"/>
</dbReference>
<evidence type="ECO:0000313" key="6">
    <source>
        <dbReference type="Proteomes" id="UP000283530"/>
    </source>
</evidence>
<accession>A0A3S3MGL2</accession>
<dbReference type="GO" id="GO:0080043">
    <property type="term" value="F:quercetin 3-O-glucosyltransferase activity"/>
    <property type="evidence" value="ECO:0007669"/>
    <property type="project" value="TreeGrafter"/>
</dbReference>
<evidence type="ECO:0000256" key="3">
    <source>
        <dbReference type="RuleBase" id="RU003718"/>
    </source>
</evidence>
<dbReference type="CDD" id="cd03784">
    <property type="entry name" value="GT1_Gtf-like"/>
    <property type="match status" value="1"/>
</dbReference>
<dbReference type="GO" id="GO:0080044">
    <property type="term" value="F:quercetin 7-O-glucosyltransferase activity"/>
    <property type="evidence" value="ECO:0007669"/>
    <property type="project" value="TreeGrafter"/>
</dbReference>
<sequence>MDLMFELAIFNWLRQKDTKFLTVTYNICHQKLPLKTQIQTKIFPLSFFFLTFFFIFSNPQTSPQIPAMETTSAVHVVALPYPGRGHINPMMNLCKLLASSDDSLLITFVVTEEWLGFIGSTPTPPNIRLRSIPNVIPSELVRGADFSRFIEAVYTKMEAPFERLLEGLEPKVSCIVADTYMPWAVAVGRRWNVAVASLWTMAPSMFSILYHFELLNSNGHFPIFDLSGERGEELVNYIPGISSIRLADLPGLVGEAVLGRALEAISFSTESHCLLFTAFYELENHVIDSLRAKFRIPIYHVGPTIPYVTPQDMPSKDHPNVDHFGWLDGQPKGSVLYVSLGSFLSVSGSQMDEIAIGLKASGVRFLWVARGEAARLQEVGGDMGLVVTWCDQLRVLCHSSVGGFLTHCGWNSIMESVYAGVPMLTFPIFWDQIPNAKLIVEDWKTGLRLKKEIGNKNLVQGQEIAQTVKRLMDLDGDESRELRRRAREMKESCERAIEKGGSSETNLRAFVKEIVQGQKNQSN</sequence>
<dbReference type="Pfam" id="PF00201">
    <property type="entry name" value="UDPGT"/>
    <property type="match status" value="1"/>
</dbReference>
<evidence type="ECO:0000256" key="1">
    <source>
        <dbReference type="ARBA" id="ARBA00009995"/>
    </source>
</evidence>
<dbReference type="PANTHER" id="PTHR11926:SF1395">
    <property type="entry name" value="GLYCOSYLTRANSFERASE"/>
    <property type="match status" value="1"/>
</dbReference>
<dbReference type="Proteomes" id="UP000283530">
    <property type="component" value="Unassembled WGS sequence"/>
</dbReference>
<dbReference type="FunFam" id="3.40.50.2000:FF:000138">
    <property type="entry name" value="Glycosyltransferase"/>
    <property type="match status" value="1"/>
</dbReference>